<name>A0A7W8IIH9_9BACT</name>
<gene>
    <name evidence="2" type="ORF">HDF09_002378</name>
</gene>
<dbReference type="Proteomes" id="UP000568106">
    <property type="component" value="Unassembled WGS sequence"/>
</dbReference>
<keyword evidence="1" id="KW-0812">Transmembrane</keyword>
<keyword evidence="1" id="KW-1133">Transmembrane helix</keyword>
<feature type="transmembrane region" description="Helical" evidence="1">
    <location>
        <begin position="81"/>
        <end position="98"/>
    </location>
</feature>
<organism evidence="2 3">
    <name type="scientific">Tunturiibacter empetritectus</name>
    <dbReference type="NCBI Taxonomy" id="3069691"/>
    <lineage>
        <taxon>Bacteria</taxon>
        <taxon>Pseudomonadati</taxon>
        <taxon>Acidobacteriota</taxon>
        <taxon>Terriglobia</taxon>
        <taxon>Terriglobales</taxon>
        <taxon>Acidobacteriaceae</taxon>
        <taxon>Tunturiibacter</taxon>
    </lineage>
</organism>
<evidence type="ECO:0000313" key="3">
    <source>
        <dbReference type="Proteomes" id="UP000568106"/>
    </source>
</evidence>
<sequence>MHDLVVDLVAVAVCGAVGGFVNVFIGDSGLHLPTIEEGVFRPGYIGVVLVGIVAAVGAWLATQGSALTSGFVPSPPVTLRLSELSTAILVGFGGARWFKSEGETTIFRRTAAVAASKSADSEAAATIAAGTPIQALTAAIRMR</sequence>
<protein>
    <submittedName>
        <fullName evidence="2">Uncharacterized protein</fullName>
    </submittedName>
</protein>
<keyword evidence="3" id="KW-1185">Reference proteome</keyword>
<evidence type="ECO:0000256" key="1">
    <source>
        <dbReference type="SAM" id="Phobius"/>
    </source>
</evidence>
<dbReference type="EMBL" id="JACHDY010000003">
    <property type="protein sequence ID" value="MBB5317692.1"/>
    <property type="molecule type" value="Genomic_DNA"/>
</dbReference>
<feature type="transmembrane region" description="Helical" evidence="1">
    <location>
        <begin position="6"/>
        <end position="26"/>
    </location>
</feature>
<evidence type="ECO:0000313" key="2">
    <source>
        <dbReference type="EMBL" id="MBB5317692.1"/>
    </source>
</evidence>
<reference evidence="2" key="1">
    <citation type="submission" date="2020-08" db="EMBL/GenBank/DDBJ databases">
        <title>Genomic Encyclopedia of Type Strains, Phase IV (KMG-V): Genome sequencing to study the core and pangenomes of soil and plant-associated prokaryotes.</title>
        <authorList>
            <person name="Whitman W."/>
        </authorList>
    </citation>
    <scope>NUCLEOTIDE SEQUENCE [LARGE SCALE GENOMIC DNA]</scope>
    <source>
        <strain evidence="2">M8UP27</strain>
    </source>
</reference>
<feature type="transmembrane region" description="Helical" evidence="1">
    <location>
        <begin position="38"/>
        <end position="61"/>
    </location>
</feature>
<proteinExistence type="predicted"/>
<dbReference type="AlphaFoldDB" id="A0A7W8IIH9"/>
<keyword evidence="1" id="KW-0472">Membrane</keyword>
<comment type="caution">
    <text evidence="2">The sequence shown here is derived from an EMBL/GenBank/DDBJ whole genome shotgun (WGS) entry which is preliminary data.</text>
</comment>
<accession>A0A7W8IIH9</accession>